<dbReference type="EMBL" id="CP081150">
    <property type="protein sequence ID" value="QZA78011.1"/>
    <property type="molecule type" value="Genomic_DNA"/>
</dbReference>
<dbReference type="Pfam" id="PF14064">
    <property type="entry name" value="HmuY"/>
    <property type="match status" value="1"/>
</dbReference>
<reference evidence="3 4" key="1">
    <citation type="submission" date="2021-08" db="EMBL/GenBank/DDBJ databases">
        <title>complete genome sequencing of Deefgea sp. D25.</title>
        <authorList>
            <person name="Bae J.-W."/>
            <person name="Gim D.-H."/>
        </authorList>
    </citation>
    <scope>NUCLEOTIDE SEQUENCE [LARGE SCALE GENOMIC DNA]</scope>
    <source>
        <strain evidence="3 4">D25</strain>
    </source>
</reference>
<proteinExistence type="predicted"/>
<evidence type="ECO:0000313" key="3">
    <source>
        <dbReference type="EMBL" id="QZA78011.1"/>
    </source>
</evidence>
<dbReference type="PROSITE" id="PS51257">
    <property type="entry name" value="PROKAR_LIPOPROTEIN"/>
    <property type="match status" value="1"/>
</dbReference>
<keyword evidence="2" id="KW-0732">Signal</keyword>
<evidence type="ECO:0000256" key="1">
    <source>
        <dbReference type="SAM" id="MobiDB-lite"/>
    </source>
</evidence>
<evidence type="ECO:0000313" key="4">
    <source>
        <dbReference type="Proteomes" id="UP000825679"/>
    </source>
</evidence>
<dbReference type="Proteomes" id="UP000825679">
    <property type="component" value="Chromosome"/>
</dbReference>
<sequence length="423" mass="44138">MKQLFIALGSAALLSACGGGGSLGGATTTPTPTTAPTAAPTPAPVAPTAQVWNAKLPAAGSSICYDFDLSQQADCASANWDLKLASASRGVSLWSNGGESGAGKGGVFGSPFDYTWEALKKWKNGAIDPVSGAVIPETLYLKDTANSVFTGTNGIQSSAFEYGVGGDNDHKLYPNFRVFLISTDNTAVSNTGTATAPVYALQMTGYYGGASGTVSANPSFRWVDRSVAGAPVRTATVDASKAWVYYNLNTAQAVAANDTWHIAFNRYNVKLNSGTSGAGKVGGFTAKTPAGFYGTDGKAIASKFTENNILASTLPDLTATDLATPGSASAWKKDSITSKLNPAAQGTYPAKLDYGWYNYYSTAEGTIVAHSQVANPNRGTLLRSAEGNSFARLRLKEIGYATPGDIRSQQTWQFEIEVLPNSK</sequence>
<feature type="signal peptide" evidence="2">
    <location>
        <begin position="1"/>
        <end position="18"/>
    </location>
</feature>
<feature type="chain" id="PRO_5046917286" evidence="2">
    <location>
        <begin position="19"/>
        <end position="423"/>
    </location>
</feature>
<accession>A0ABX8Z624</accession>
<dbReference type="InterPro" id="IPR025921">
    <property type="entry name" value="HmuY"/>
</dbReference>
<keyword evidence="4" id="KW-1185">Reference proteome</keyword>
<feature type="compositionally biased region" description="Low complexity" evidence="1">
    <location>
        <begin position="25"/>
        <end position="38"/>
    </location>
</feature>
<name>A0ABX8Z624_9NEIS</name>
<dbReference type="CDD" id="cd12105">
    <property type="entry name" value="HmuY"/>
    <property type="match status" value="1"/>
</dbReference>
<dbReference type="RefSeq" id="WP_221006388.1">
    <property type="nucleotide sequence ID" value="NZ_CP081150.1"/>
</dbReference>
<gene>
    <name evidence="3" type="ORF">K4H28_00780</name>
</gene>
<feature type="region of interest" description="Disordered" evidence="1">
    <location>
        <begin position="25"/>
        <end position="44"/>
    </location>
</feature>
<evidence type="ECO:0000256" key="2">
    <source>
        <dbReference type="SAM" id="SignalP"/>
    </source>
</evidence>
<protein>
    <submittedName>
        <fullName evidence="3">HmuY family protein</fullName>
    </submittedName>
</protein>
<organism evidence="3 4">
    <name type="scientific">Deefgea tanakiae</name>
    <dbReference type="NCBI Taxonomy" id="2865840"/>
    <lineage>
        <taxon>Bacteria</taxon>
        <taxon>Pseudomonadati</taxon>
        <taxon>Pseudomonadota</taxon>
        <taxon>Betaproteobacteria</taxon>
        <taxon>Neisseriales</taxon>
        <taxon>Chitinibacteraceae</taxon>
        <taxon>Deefgea</taxon>
    </lineage>
</organism>